<evidence type="ECO:0000313" key="9">
    <source>
        <dbReference type="EMBL" id="WVZ61033.1"/>
    </source>
</evidence>
<dbReference type="PANTHER" id="PTHR32467">
    <property type="entry name" value="AP2-LIKE ETHYLENE-RESPONSIVE TRANSCRIPTION FACTOR"/>
    <property type="match status" value="1"/>
</dbReference>
<dbReference type="GO" id="GO:0005634">
    <property type="term" value="C:nucleus"/>
    <property type="evidence" value="ECO:0007669"/>
    <property type="project" value="UniProtKB-SubCell"/>
</dbReference>
<dbReference type="PANTHER" id="PTHR32467:SF67">
    <property type="entry name" value="OS03G0818800 PROTEIN"/>
    <property type="match status" value="1"/>
</dbReference>
<dbReference type="InterPro" id="IPR016177">
    <property type="entry name" value="DNA-bd_dom_sf"/>
</dbReference>
<comment type="subcellular location">
    <subcellularLocation>
        <location evidence="1">Nucleus</location>
    </subcellularLocation>
</comment>
<evidence type="ECO:0000256" key="4">
    <source>
        <dbReference type="ARBA" id="ARBA00023163"/>
    </source>
</evidence>
<dbReference type="GO" id="GO:0003677">
    <property type="term" value="F:DNA binding"/>
    <property type="evidence" value="ECO:0007669"/>
    <property type="project" value="UniProtKB-KW"/>
</dbReference>
<evidence type="ECO:0000256" key="5">
    <source>
        <dbReference type="ARBA" id="ARBA00023242"/>
    </source>
</evidence>
<evidence type="ECO:0000256" key="6">
    <source>
        <dbReference type="ARBA" id="ARBA00037973"/>
    </source>
</evidence>
<proteinExistence type="inferred from homology"/>
<keyword evidence="4" id="KW-0804">Transcription</keyword>
<dbReference type="AlphaFoldDB" id="A0AAQ3WH12"/>
<organism evidence="9 10">
    <name type="scientific">Paspalum notatum var. saurae</name>
    <dbReference type="NCBI Taxonomy" id="547442"/>
    <lineage>
        <taxon>Eukaryota</taxon>
        <taxon>Viridiplantae</taxon>
        <taxon>Streptophyta</taxon>
        <taxon>Embryophyta</taxon>
        <taxon>Tracheophyta</taxon>
        <taxon>Spermatophyta</taxon>
        <taxon>Magnoliopsida</taxon>
        <taxon>Liliopsida</taxon>
        <taxon>Poales</taxon>
        <taxon>Poaceae</taxon>
        <taxon>PACMAD clade</taxon>
        <taxon>Panicoideae</taxon>
        <taxon>Andropogonodae</taxon>
        <taxon>Paspaleae</taxon>
        <taxon>Paspalinae</taxon>
        <taxon>Paspalum</taxon>
    </lineage>
</organism>
<dbReference type="Pfam" id="PF00847">
    <property type="entry name" value="AP2"/>
    <property type="match status" value="1"/>
</dbReference>
<dbReference type="InterPro" id="IPR036955">
    <property type="entry name" value="AP2/ERF_dom_sf"/>
</dbReference>
<accession>A0AAQ3WH12</accession>
<dbReference type="Gene3D" id="3.30.730.10">
    <property type="entry name" value="AP2/ERF domain"/>
    <property type="match status" value="2"/>
</dbReference>
<evidence type="ECO:0000256" key="1">
    <source>
        <dbReference type="ARBA" id="ARBA00004123"/>
    </source>
</evidence>
<keyword evidence="5" id="KW-0539">Nucleus</keyword>
<feature type="compositionally biased region" description="Low complexity" evidence="7">
    <location>
        <begin position="9"/>
        <end position="19"/>
    </location>
</feature>
<evidence type="ECO:0000256" key="7">
    <source>
        <dbReference type="SAM" id="MobiDB-lite"/>
    </source>
</evidence>
<dbReference type="InterPro" id="IPR001471">
    <property type="entry name" value="AP2/ERF_dom"/>
</dbReference>
<evidence type="ECO:0000256" key="2">
    <source>
        <dbReference type="ARBA" id="ARBA00023015"/>
    </source>
</evidence>
<evidence type="ECO:0000259" key="8">
    <source>
        <dbReference type="PROSITE" id="PS51032"/>
    </source>
</evidence>
<keyword evidence="10" id="KW-1185">Reference proteome</keyword>
<dbReference type="GO" id="GO:0003700">
    <property type="term" value="F:DNA-binding transcription factor activity"/>
    <property type="evidence" value="ECO:0007669"/>
    <property type="project" value="InterPro"/>
</dbReference>
<gene>
    <name evidence="9" type="ORF">U9M48_010970</name>
</gene>
<evidence type="ECO:0000256" key="3">
    <source>
        <dbReference type="ARBA" id="ARBA00023125"/>
    </source>
</evidence>
<dbReference type="CDD" id="cd00018">
    <property type="entry name" value="AP2"/>
    <property type="match status" value="2"/>
</dbReference>
<dbReference type="PROSITE" id="PS51032">
    <property type="entry name" value="AP2_ERF"/>
    <property type="match status" value="2"/>
</dbReference>
<name>A0AAQ3WH12_PASNO</name>
<dbReference type="SMART" id="SM00380">
    <property type="entry name" value="AP2"/>
    <property type="match status" value="2"/>
</dbReference>
<feature type="region of interest" description="Disordered" evidence="7">
    <location>
        <begin position="1"/>
        <end position="22"/>
    </location>
</feature>
<feature type="domain" description="AP2/ERF" evidence="8">
    <location>
        <begin position="242"/>
        <end position="299"/>
    </location>
</feature>
<comment type="similarity">
    <text evidence="6">Belongs to the AP2/ERF transcription factor family. AP2 subfamily.</text>
</comment>
<sequence>MVLDLNVASPADSGTSSSSVLNSADGGFRFGLLGSPADDEDCSGEMAPAASSGFMTRQLFPPPTPPPEPEPAAAPVPVWQPRRAEDLLVAQRPVATAAAKKTRRGPRSRSSQYRGVTFYRRTGRWESHIWDCGKQVYLGGCPSSIRSSGFDTAHAAARFESFGLFEFMPICILIDKRVEMLKFGSSRAYDRAAIKFRGLEADINFSLGDYEDDLKQMRNWTKEEFVHILRRQSTGFARGSSKYRGVTLHKCGRWEARMGQLLGKKYIYLGLFDSEVEAARAYDRAALRFNGREAVTNFEPSSYNAGDALPNTETEAIADADAVDLDLRISQPNVQDTKRDNTLAGLPTCDSPESSNTMSAQLVEILIRGPCPTTIIDLAIFVLYLYLGPVANELIVPVACVSPKPSSAISPSALVLISFSWSWLLSEPSGKANGAKARGGRPAIPHLGLANAGLPPHAVAPVCSIIRILYRRRRPERRRAVAVPPAGAVPDPPGVLPLDRSTASGNAAELILCVWRLAGSLLACR</sequence>
<keyword evidence="3" id="KW-0238">DNA-binding</keyword>
<dbReference type="EMBL" id="CP144746">
    <property type="protein sequence ID" value="WVZ61033.1"/>
    <property type="molecule type" value="Genomic_DNA"/>
</dbReference>
<reference evidence="9 10" key="1">
    <citation type="submission" date="2024-02" db="EMBL/GenBank/DDBJ databases">
        <title>High-quality chromosome-scale genome assembly of Pensacola bahiagrass (Paspalum notatum Flugge var. saurae).</title>
        <authorList>
            <person name="Vega J.M."/>
            <person name="Podio M."/>
            <person name="Orjuela J."/>
            <person name="Siena L.A."/>
            <person name="Pessino S.C."/>
            <person name="Combes M.C."/>
            <person name="Mariac C."/>
            <person name="Albertini E."/>
            <person name="Pupilli F."/>
            <person name="Ortiz J.P.A."/>
            <person name="Leblanc O."/>
        </authorList>
    </citation>
    <scope>NUCLEOTIDE SEQUENCE [LARGE SCALE GENOMIC DNA]</scope>
    <source>
        <strain evidence="9">R1</strain>
        <tissue evidence="9">Leaf</tissue>
    </source>
</reference>
<protein>
    <recommendedName>
        <fullName evidence="8">AP2/ERF domain-containing protein</fullName>
    </recommendedName>
</protein>
<dbReference type="PRINTS" id="PR00367">
    <property type="entry name" value="ETHRSPELEMNT"/>
</dbReference>
<keyword evidence="2" id="KW-0805">Transcription regulation</keyword>
<dbReference type="SUPFAM" id="SSF54171">
    <property type="entry name" value="DNA-binding domain"/>
    <property type="match status" value="1"/>
</dbReference>
<feature type="domain" description="AP2/ERF" evidence="8">
    <location>
        <begin position="112"/>
        <end position="206"/>
    </location>
</feature>
<evidence type="ECO:0000313" key="10">
    <source>
        <dbReference type="Proteomes" id="UP001341281"/>
    </source>
</evidence>
<dbReference type="Proteomes" id="UP001341281">
    <property type="component" value="Chromosome 02"/>
</dbReference>